<dbReference type="Proteomes" id="UP001320170">
    <property type="component" value="Unassembled WGS sequence"/>
</dbReference>
<evidence type="ECO:0000256" key="5">
    <source>
        <dbReference type="ARBA" id="ARBA00022705"/>
    </source>
</evidence>
<dbReference type="InterPro" id="IPR034154">
    <property type="entry name" value="TOPRIM_DnaG/twinkle"/>
</dbReference>
<dbReference type="Gene3D" id="3.90.580.10">
    <property type="entry name" value="Zinc finger, CHC2-type domain"/>
    <property type="match status" value="1"/>
</dbReference>
<dbReference type="InterPro" id="IPR027032">
    <property type="entry name" value="Twinkle-like"/>
</dbReference>
<evidence type="ECO:0000313" key="10">
    <source>
        <dbReference type="Proteomes" id="UP001320170"/>
    </source>
</evidence>
<keyword evidence="2" id="KW-0639">Primosome</keyword>
<feature type="domain" description="SF4 helicase" evidence="8">
    <location>
        <begin position="329"/>
        <end position="594"/>
    </location>
</feature>
<evidence type="ECO:0000256" key="1">
    <source>
        <dbReference type="ARBA" id="ARBA00022478"/>
    </source>
</evidence>
<dbReference type="PANTHER" id="PTHR12873">
    <property type="entry name" value="T7-LIKE MITOCHONDRIAL DNA HELICASE"/>
    <property type="match status" value="1"/>
</dbReference>
<dbReference type="InterPro" id="IPR007694">
    <property type="entry name" value="DNA_helicase_DnaB-like_C"/>
</dbReference>
<evidence type="ECO:0000259" key="8">
    <source>
        <dbReference type="PROSITE" id="PS51199"/>
    </source>
</evidence>
<keyword evidence="6" id="KW-0804">Transcription</keyword>
<protein>
    <submittedName>
        <fullName evidence="9">Toprim domain-containing protein</fullName>
    </submittedName>
</protein>
<dbReference type="SUPFAM" id="SSF56731">
    <property type="entry name" value="DNA primase core"/>
    <property type="match status" value="1"/>
</dbReference>
<dbReference type="SUPFAM" id="SSF57783">
    <property type="entry name" value="Zinc beta-ribbon"/>
    <property type="match status" value="1"/>
</dbReference>
<keyword evidence="3" id="KW-0808">Transferase</keyword>
<keyword evidence="10" id="KW-1185">Reference proteome</keyword>
<dbReference type="EMBL" id="JAJTND010000004">
    <property type="protein sequence ID" value="MCE3533141.1"/>
    <property type="molecule type" value="Genomic_DNA"/>
</dbReference>
<evidence type="ECO:0000256" key="2">
    <source>
        <dbReference type="ARBA" id="ARBA00022515"/>
    </source>
</evidence>
<proteinExistence type="predicted"/>
<dbReference type="PANTHER" id="PTHR12873:SF0">
    <property type="entry name" value="TWINKLE MTDNA HELICASE"/>
    <property type="match status" value="1"/>
</dbReference>
<accession>A0ABS8X6A3</accession>
<dbReference type="InterPro" id="IPR036977">
    <property type="entry name" value="DNA_primase_Znf_CHC2"/>
</dbReference>
<feature type="domain" description="Toprim" evidence="7">
    <location>
        <begin position="198"/>
        <end position="284"/>
    </location>
</feature>
<dbReference type="RefSeq" id="WP_232891052.1">
    <property type="nucleotide sequence ID" value="NZ_JAJSPM010000008.1"/>
</dbReference>
<evidence type="ECO:0000259" key="7">
    <source>
        <dbReference type="PROSITE" id="PS50880"/>
    </source>
</evidence>
<dbReference type="InterPro" id="IPR006171">
    <property type="entry name" value="TOPRIM_dom"/>
</dbReference>
<organism evidence="9 10">
    <name type="scientific">Legionella resiliens</name>
    <dbReference type="NCBI Taxonomy" id="2905958"/>
    <lineage>
        <taxon>Bacteria</taxon>
        <taxon>Pseudomonadati</taxon>
        <taxon>Pseudomonadota</taxon>
        <taxon>Gammaproteobacteria</taxon>
        <taxon>Legionellales</taxon>
        <taxon>Legionellaceae</taxon>
        <taxon>Legionella</taxon>
    </lineage>
</organism>
<evidence type="ECO:0000256" key="4">
    <source>
        <dbReference type="ARBA" id="ARBA00022695"/>
    </source>
</evidence>
<dbReference type="PROSITE" id="PS51199">
    <property type="entry name" value="SF4_HELICASE"/>
    <property type="match status" value="1"/>
</dbReference>
<evidence type="ECO:0000256" key="6">
    <source>
        <dbReference type="ARBA" id="ARBA00023163"/>
    </source>
</evidence>
<dbReference type="InterPro" id="IPR027417">
    <property type="entry name" value="P-loop_NTPase"/>
</dbReference>
<comment type="caution">
    <text evidence="9">The sequence shown here is derived from an EMBL/GenBank/DDBJ whole genome shotgun (WGS) entry which is preliminary data.</text>
</comment>
<dbReference type="Pfam" id="PF13155">
    <property type="entry name" value="Toprim_2"/>
    <property type="match status" value="1"/>
</dbReference>
<dbReference type="PROSITE" id="PS50880">
    <property type="entry name" value="TOPRIM"/>
    <property type="match status" value="1"/>
</dbReference>
<dbReference type="Gene3D" id="3.40.50.300">
    <property type="entry name" value="P-loop containing nucleotide triphosphate hydrolases"/>
    <property type="match status" value="1"/>
</dbReference>
<gene>
    <name evidence="9" type="ORF">LXO92_12195</name>
</gene>
<dbReference type="SUPFAM" id="SSF52540">
    <property type="entry name" value="P-loop containing nucleoside triphosphate hydrolases"/>
    <property type="match status" value="1"/>
</dbReference>
<name>A0ABS8X6A3_9GAMM</name>
<dbReference type="Pfam" id="PF13481">
    <property type="entry name" value="AAA_25"/>
    <property type="match status" value="1"/>
</dbReference>
<keyword evidence="1" id="KW-0240">DNA-directed RNA polymerase</keyword>
<dbReference type="CDD" id="cd01029">
    <property type="entry name" value="TOPRIM_primases"/>
    <property type="match status" value="1"/>
</dbReference>
<evidence type="ECO:0000313" key="9">
    <source>
        <dbReference type="EMBL" id="MCE3533141.1"/>
    </source>
</evidence>
<reference evidence="9 10" key="1">
    <citation type="journal article" date="2024" name="Pathogens">
        <title>Characterization of a Novel Species of Legionella Isolated from a Healthcare Facility: Legionella resiliens sp. nov.</title>
        <authorList>
            <person name="Cristino S."/>
            <person name="Pascale M.R."/>
            <person name="Marino F."/>
            <person name="Derelitto C."/>
            <person name="Salaris S."/>
            <person name="Orsini M."/>
            <person name="Squarzoni S."/>
            <person name="Grottola A."/>
            <person name="Girolamini L."/>
        </authorList>
    </citation>
    <scope>NUCLEOTIDE SEQUENCE [LARGE SCALE GENOMIC DNA]</scope>
    <source>
        <strain evidence="9 10">8cVS16</strain>
    </source>
</reference>
<keyword evidence="4" id="KW-0548">Nucleotidyltransferase</keyword>
<sequence>MMTAKEVSRQLALRVEEISHYLLPNGKKQGHEWCVGSVLGEKGASLKVHLSSDKAGVWCDFASGDKGDLLDLWALTRNLTISEAMKEATRYLGISSPHFEAHRISHFVKPQQKIVPLPESSLLMNYLVNERQLKPSTIQVFQIGVHGDEIAFPYWRDGKVIFIKYLKLARTNGKKQMRVEANCEPCLFGWNSIPPQTRSVIICEGEIDAMTLWQYGLPALSVPFGAGSGNKHAWIEYEFERLAAFDEIYLCMDNDNEGDLATKDLIERLGCHRCRVMTLPYKDANECLQHGVLKETMHECMTEAKSLDPEELKSAQAFTKQVIEEFYPPEDKLIGYEAAWNKTKGKILFRPDEVSVWTGINGHGKSQFLGQVILSAMKQGAKACIASLEIKPKRLLMRLTKQAGALAQPSREYIEAIHAWYGDKLWLFDLVGTAKSQRLLEVFRYARQRYGVDVFVIDSFMKLDIAEDDYKAQKVFMEQLCDFKNQYNCHVHIVIHPRKGANESTPPGKLDNKGTGALSDLADNCFTVWRNKEKESLMQKQNMGMSLSPKELKQLEDSDCWWCCDKQRNGDWEGKFGFWFESKSLQYLEKPAQTPKRYVEYSSRQRFNEV</sequence>
<dbReference type="Gene3D" id="3.40.1360.10">
    <property type="match status" value="1"/>
</dbReference>
<evidence type="ECO:0000256" key="3">
    <source>
        <dbReference type="ARBA" id="ARBA00022679"/>
    </source>
</evidence>
<keyword evidence="5" id="KW-0235">DNA replication</keyword>